<protein>
    <recommendedName>
        <fullName evidence="3">CBS domain-containing protein</fullName>
    </recommendedName>
</protein>
<dbReference type="SUPFAM" id="SSF54631">
    <property type="entry name" value="CBS-domain pair"/>
    <property type="match status" value="1"/>
</dbReference>
<keyword evidence="2" id="KW-1185">Reference proteome</keyword>
<evidence type="ECO:0000313" key="1">
    <source>
        <dbReference type="EMBL" id="TCP42657.1"/>
    </source>
</evidence>
<gene>
    <name evidence="1" type="ORF">EV191_12357</name>
</gene>
<dbReference type="Proteomes" id="UP000294911">
    <property type="component" value="Unassembled WGS sequence"/>
</dbReference>
<proteinExistence type="predicted"/>
<sequence>MSRPLSSPGRQANRMVAPLHQALSQIRRAGEQLVAVLRHDRFVGVVTLADVLRHVLPAPDANALTHGA</sequence>
<comment type="caution">
    <text evidence="1">The sequence shown here is derived from an EMBL/GenBank/DDBJ whole genome shotgun (WGS) entry which is preliminary data.</text>
</comment>
<reference evidence="1 2" key="1">
    <citation type="submission" date="2019-03" db="EMBL/GenBank/DDBJ databases">
        <title>Genomic Encyclopedia of Type Strains, Phase IV (KMG-IV): sequencing the most valuable type-strain genomes for metagenomic binning, comparative biology and taxonomic classification.</title>
        <authorList>
            <person name="Goeker M."/>
        </authorList>
    </citation>
    <scope>NUCLEOTIDE SEQUENCE [LARGE SCALE GENOMIC DNA]</scope>
    <source>
        <strain evidence="1 2">DSM 45765</strain>
    </source>
</reference>
<dbReference type="AlphaFoldDB" id="A0A4R2Q2A2"/>
<evidence type="ECO:0000313" key="2">
    <source>
        <dbReference type="Proteomes" id="UP000294911"/>
    </source>
</evidence>
<dbReference type="InterPro" id="IPR046342">
    <property type="entry name" value="CBS_dom_sf"/>
</dbReference>
<dbReference type="EMBL" id="SLXQ01000023">
    <property type="protein sequence ID" value="TCP42657.1"/>
    <property type="molecule type" value="Genomic_DNA"/>
</dbReference>
<name>A0A4R2Q2A2_9PSEU</name>
<accession>A0A4R2Q2A2</accession>
<organism evidence="1 2">
    <name type="scientific">Tamaricihabitans halophyticus</name>
    <dbReference type="NCBI Taxonomy" id="1262583"/>
    <lineage>
        <taxon>Bacteria</taxon>
        <taxon>Bacillati</taxon>
        <taxon>Actinomycetota</taxon>
        <taxon>Actinomycetes</taxon>
        <taxon>Pseudonocardiales</taxon>
        <taxon>Pseudonocardiaceae</taxon>
        <taxon>Tamaricihabitans</taxon>
    </lineage>
</organism>
<evidence type="ECO:0008006" key="3">
    <source>
        <dbReference type="Google" id="ProtNLM"/>
    </source>
</evidence>